<feature type="domain" description="FecR N-terminal" evidence="1">
    <location>
        <begin position="21"/>
        <end position="55"/>
    </location>
</feature>
<comment type="caution">
    <text evidence="2">The sequence shown here is derived from an EMBL/GenBank/DDBJ whole genome shotgun (WGS) entry which is preliminary data.</text>
</comment>
<sequence>MRMSSAHFQPDGAPIAPAVLQRAAEWMARLWAEDASAADADACAAWRAAHPEHER</sequence>
<evidence type="ECO:0000259" key="1">
    <source>
        <dbReference type="Pfam" id="PF16220"/>
    </source>
</evidence>
<accession>A0A6I1I732</accession>
<name>A0A6I1I732_9BURK</name>
<dbReference type="RefSeq" id="WP_152280779.1">
    <property type="nucleotide sequence ID" value="NZ_WFLI01000001.1"/>
</dbReference>
<keyword evidence="3" id="KW-1185">Reference proteome</keyword>
<dbReference type="EMBL" id="WFLI01000001">
    <property type="protein sequence ID" value="KAB8066695.1"/>
    <property type="molecule type" value="Genomic_DNA"/>
</dbReference>
<dbReference type="Proteomes" id="UP000468717">
    <property type="component" value="Unassembled WGS sequence"/>
</dbReference>
<dbReference type="InterPro" id="IPR032623">
    <property type="entry name" value="FecR_N"/>
</dbReference>
<dbReference type="Pfam" id="PF16220">
    <property type="entry name" value="DUF4880"/>
    <property type="match status" value="1"/>
</dbReference>
<organism evidence="2 3">
    <name type="scientific">Janthinobacterium violaceinigrum</name>
    <dbReference type="NCBI Taxonomy" id="2654252"/>
    <lineage>
        <taxon>Bacteria</taxon>
        <taxon>Pseudomonadati</taxon>
        <taxon>Pseudomonadota</taxon>
        <taxon>Betaproteobacteria</taxon>
        <taxon>Burkholderiales</taxon>
        <taxon>Oxalobacteraceae</taxon>
        <taxon>Janthinobacterium</taxon>
    </lineage>
</organism>
<evidence type="ECO:0000313" key="2">
    <source>
        <dbReference type="EMBL" id="KAB8066695.1"/>
    </source>
</evidence>
<gene>
    <name evidence="2" type="ORF">GCN75_00005</name>
</gene>
<evidence type="ECO:0000313" key="3">
    <source>
        <dbReference type="Proteomes" id="UP000468717"/>
    </source>
</evidence>
<dbReference type="AlphaFoldDB" id="A0A6I1I732"/>
<protein>
    <submittedName>
        <fullName evidence="2">DUF4880 domain-containing protein</fullName>
    </submittedName>
</protein>
<reference evidence="2 3" key="1">
    <citation type="submission" date="2019-10" db="EMBL/GenBank/DDBJ databases">
        <title>Three novel species isolated from a subtropical stream in China.</title>
        <authorList>
            <person name="Lu H."/>
        </authorList>
    </citation>
    <scope>NUCLEOTIDE SEQUENCE [LARGE SCALE GENOMIC DNA]</scope>
    <source>
        <strain evidence="2 3">FT13W</strain>
    </source>
</reference>
<proteinExistence type="predicted"/>
<feature type="non-terminal residue" evidence="2">
    <location>
        <position position="55"/>
    </location>
</feature>